<accession>A0AAN9SEL9</accession>
<keyword evidence="2" id="KW-1185">Reference proteome</keyword>
<name>A0AAN9SEL9_PSOTE</name>
<reference evidence="1 2" key="1">
    <citation type="submission" date="2024-01" db="EMBL/GenBank/DDBJ databases">
        <title>The genomes of 5 underutilized Papilionoideae crops provide insights into root nodulation and disease resistanc.</title>
        <authorList>
            <person name="Jiang F."/>
        </authorList>
    </citation>
    <scope>NUCLEOTIDE SEQUENCE [LARGE SCALE GENOMIC DNA]</scope>
    <source>
        <strain evidence="1">DUOXIRENSHENG_FW03</strain>
        <tissue evidence="1">Leaves</tissue>
    </source>
</reference>
<evidence type="ECO:0000313" key="2">
    <source>
        <dbReference type="Proteomes" id="UP001386955"/>
    </source>
</evidence>
<dbReference type="Proteomes" id="UP001386955">
    <property type="component" value="Unassembled WGS sequence"/>
</dbReference>
<dbReference type="EMBL" id="JAYMYS010000005">
    <property type="protein sequence ID" value="KAK7392037.1"/>
    <property type="molecule type" value="Genomic_DNA"/>
</dbReference>
<comment type="caution">
    <text evidence="1">The sequence shown here is derived from an EMBL/GenBank/DDBJ whole genome shotgun (WGS) entry which is preliminary data.</text>
</comment>
<protein>
    <submittedName>
        <fullName evidence="1">Uncharacterized protein</fullName>
    </submittedName>
</protein>
<gene>
    <name evidence="1" type="ORF">VNO78_20463</name>
</gene>
<dbReference type="AlphaFoldDB" id="A0AAN9SEL9"/>
<organism evidence="1 2">
    <name type="scientific">Psophocarpus tetragonolobus</name>
    <name type="common">Winged bean</name>
    <name type="synonym">Dolichos tetragonolobus</name>
    <dbReference type="NCBI Taxonomy" id="3891"/>
    <lineage>
        <taxon>Eukaryota</taxon>
        <taxon>Viridiplantae</taxon>
        <taxon>Streptophyta</taxon>
        <taxon>Embryophyta</taxon>
        <taxon>Tracheophyta</taxon>
        <taxon>Spermatophyta</taxon>
        <taxon>Magnoliopsida</taxon>
        <taxon>eudicotyledons</taxon>
        <taxon>Gunneridae</taxon>
        <taxon>Pentapetalae</taxon>
        <taxon>rosids</taxon>
        <taxon>fabids</taxon>
        <taxon>Fabales</taxon>
        <taxon>Fabaceae</taxon>
        <taxon>Papilionoideae</taxon>
        <taxon>50 kb inversion clade</taxon>
        <taxon>NPAAA clade</taxon>
        <taxon>indigoferoid/millettioid clade</taxon>
        <taxon>Phaseoleae</taxon>
        <taxon>Psophocarpus</taxon>
    </lineage>
</organism>
<evidence type="ECO:0000313" key="1">
    <source>
        <dbReference type="EMBL" id="KAK7392037.1"/>
    </source>
</evidence>
<proteinExistence type="predicted"/>
<sequence length="171" mass="19417">MIEHGNKFAVCRQNRTCTTLINDIGVLLEKQGTCNFTSSSSYSHSFARAPLLQHDFPTSFYFPRIPLLGPTPSEKHKNEDLLKQLQPRMTCAHLHCPLQSLRLLCYNLQLNEEKLVLGHIADAKRVVLMVRDDVRITEDDSPKEKLQEKKHRNWEFALGSGGLCFVIAGSI</sequence>